<gene>
    <name evidence="8" type="ORF">ACFYXQ_29765</name>
</gene>
<evidence type="ECO:0000313" key="9">
    <source>
        <dbReference type="Proteomes" id="UP001601992"/>
    </source>
</evidence>
<dbReference type="Gene3D" id="3.40.50.300">
    <property type="entry name" value="P-loop containing nucleotide triphosphate hydrolases"/>
    <property type="match status" value="1"/>
</dbReference>
<organism evidence="8 9">
    <name type="scientific">Nocardia jiangxiensis</name>
    <dbReference type="NCBI Taxonomy" id="282685"/>
    <lineage>
        <taxon>Bacteria</taxon>
        <taxon>Bacillati</taxon>
        <taxon>Actinomycetota</taxon>
        <taxon>Actinomycetes</taxon>
        <taxon>Mycobacteriales</taxon>
        <taxon>Nocardiaceae</taxon>
        <taxon>Nocardia</taxon>
    </lineage>
</organism>
<keyword evidence="3" id="KW-0547">Nucleotide-binding</keyword>
<dbReference type="GO" id="GO:0005524">
    <property type="term" value="F:ATP binding"/>
    <property type="evidence" value="ECO:0007669"/>
    <property type="project" value="UniProtKB-KW"/>
</dbReference>
<feature type="domain" description="ABC transporter" evidence="7">
    <location>
        <begin position="22"/>
        <end position="237"/>
    </location>
</feature>
<dbReference type="InterPro" id="IPR003439">
    <property type="entry name" value="ABC_transporter-like_ATP-bd"/>
</dbReference>
<comment type="caution">
    <text evidence="8">The sequence shown here is derived from an EMBL/GenBank/DDBJ whole genome shotgun (WGS) entry which is preliminary data.</text>
</comment>
<keyword evidence="1" id="KW-0813">Transport</keyword>
<evidence type="ECO:0000256" key="1">
    <source>
        <dbReference type="ARBA" id="ARBA00022448"/>
    </source>
</evidence>
<dbReference type="PROSITE" id="PS00211">
    <property type="entry name" value="ABC_TRANSPORTER_1"/>
    <property type="match status" value="1"/>
</dbReference>
<evidence type="ECO:0000256" key="2">
    <source>
        <dbReference type="ARBA" id="ARBA00022475"/>
    </source>
</evidence>
<keyword evidence="9" id="KW-1185">Reference proteome</keyword>
<evidence type="ECO:0000256" key="3">
    <source>
        <dbReference type="ARBA" id="ARBA00022741"/>
    </source>
</evidence>
<keyword evidence="6" id="KW-0472">Membrane</keyword>
<keyword evidence="4 8" id="KW-0067">ATP-binding</keyword>
<dbReference type="PANTHER" id="PTHR42788">
    <property type="entry name" value="TAURINE IMPORT ATP-BINDING PROTEIN-RELATED"/>
    <property type="match status" value="1"/>
</dbReference>
<dbReference type="InterPro" id="IPR003593">
    <property type="entry name" value="AAA+_ATPase"/>
</dbReference>
<accession>A0ABW6S6Q0</accession>
<sequence length="250" mass="27168">MTTTTREAIEDSMLTEDADMVAQLTGVTKVFGERAVLKNIDLSIHRGEFVALLGASGSGKTTLLRILSSLDLATSGTLHVAQGRSVVFQEPRLLPFRKVGSNVTLGLSRAERSNVDVLNALDEVGLATHIDAWPKSLSGGEAQRVALARALVRAPDLLLLDEPFAALDALTRLKMHDLVLKLWELHRPGVLFITHDIDEAIALADRVIVLDSGAFSIDIPLTAARPRDRSTDEFVAVRDTLLDKLGVRKH</sequence>
<evidence type="ECO:0000256" key="4">
    <source>
        <dbReference type="ARBA" id="ARBA00022840"/>
    </source>
</evidence>
<dbReference type="InterPro" id="IPR050166">
    <property type="entry name" value="ABC_transporter_ATP-bind"/>
</dbReference>
<dbReference type="Proteomes" id="UP001601992">
    <property type="component" value="Unassembled WGS sequence"/>
</dbReference>
<protein>
    <submittedName>
        <fullName evidence="8">ABC transporter ATP-binding protein</fullName>
    </submittedName>
</protein>
<dbReference type="InterPro" id="IPR017871">
    <property type="entry name" value="ABC_transporter-like_CS"/>
</dbReference>
<dbReference type="PANTHER" id="PTHR42788:SF17">
    <property type="entry name" value="ALIPHATIC SULFONATES IMPORT ATP-BINDING PROTEIN SSUB"/>
    <property type="match status" value="1"/>
</dbReference>
<dbReference type="InterPro" id="IPR027417">
    <property type="entry name" value="P-loop_NTPase"/>
</dbReference>
<dbReference type="PROSITE" id="PS50893">
    <property type="entry name" value="ABC_TRANSPORTER_2"/>
    <property type="match status" value="1"/>
</dbReference>
<reference evidence="8 9" key="1">
    <citation type="submission" date="2024-10" db="EMBL/GenBank/DDBJ databases">
        <title>The Natural Products Discovery Center: Release of the First 8490 Sequenced Strains for Exploring Actinobacteria Biosynthetic Diversity.</title>
        <authorList>
            <person name="Kalkreuter E."/>
            <person name="Kautsar S.A."/>
            <person name="Yang D."/>
            <person name="Bader C.D."/>
            <person name="Teijaro C.N."/>
            <person name="Fluegel L."/>
            <person name="Davis C.M."/>
            <person name="Simpson J.R."/>
            <person name="Lauterbach L."/>
            <person name="Steele A.D."/>
            <person name="Gui C."/>
            <person name="Meng S."/>
            <person name="Li G."/>
            <person name="Viehrig K."/>
            <person name="Ye F."/>
            <person name="Su P."/>
            <person name="Kiefer A.F."/>
            <person name="Nichols A."/>
            <person name="Cepeda A.J."/>
            <person name="Yan W."/>
            <person name="Fan B."/>
            <person name="Jiang Y."/>
            <person name="Adhikari A."/>
            <person name="Zheng C.-J."/>
            <person name="Schuster L."/>
            <person name="Cowan T.M."/>
            <person name="Smanski M.J."/>
            <person name="Chevrette M.G."/>
            <person name="De Carvalho L.P.S."/>
            <person name="Shen B."/>
        </authorList>
    </citation>
    <scope>NUCLEOTIDE SEQUENCE [LARGE SCALE GENOMIC DNA]</scope>
    <source>
        <strain evidence="8 9">NPDC002593</strain>
    </source>
</reference>
<evidence type="ECO:0000313" key="8">
    <source>
        <dbReference type="EMBL" id="MFF3571976.1"/>
    </source>
</evidence>
<keyword evidence="5" id="KW-1278">Translocase</keyword>
<dbReference type="RefSeq" id="WP_387405681.1">
    <property type="nucleotide sequence ID" value="NZ_JBIAQY010000011.1"/>
</dbReference>
<evidence type="ECO:0000259" key="7">
    <source>
        <dbReference type="PROSITE" id="PS50893"/>
    </source>
</evidence>
<dbReference type="SMART" id="SM00382">
    <property type="entry name" value="AAA"/>
    <property type="match status" value="1"/>
</dbReference>
<keyword evidence="2" id="KW-1003">Cell membrane</keyword>
<dbReference type="EMBL" id="JBIAQY010000011">
    <property type="protein sequence ID" value="MFF3571976.1"/>
    <property type="molecule type" value="Genomic_DNA"/>
</dbReference>
<evidence type="ECO:0000256" key="5">
    <source>
        <dbReference type="ARBA" id="ARBA00022967"/>
    </source>
</evidence>
<name>A0ABW6S6Q0_9NOCA</name>
<dbReference type="Pfam" id="PF00005">
    <property type="entry name" value="ABC_tran"/>
    <property type="match status" value="1"/>
</dbReference>
<dbReference type="SUPFAM" id="SSF52540">
    <property type="entry name" value="P-loop containing nucleoside triphosphate hydrolases"/>
    <property type="match status" value="1"/>
</dbReference>
<evidence type="ECO:0000256" key="6">
    <source>
        <dbReference type="ARBA" id="ARBA00023136"/>
    </source>
</evidence>
<proteinExistence type="predicted"/>